<dbReference type="PROSITE" id="PS50089">
    <property type="entry name" value="ZF_RING_2"/>
    <property type="match status" value="1"/>
</dbReference>
<dbReference type="OrthoDB" id="8062037at2759"/>
<evidence type="ECO:0000256" key="3">
    <source>
        <dbReference type="ARBA" id="ARBA00022679"/>
    </source>
</evidence>
<keyword evidence="7" id="KW-0862">Zinc</keyword>
<comment type="catalytic activity">
    <reaction evidence="1">
        <text>S-ubiquitinyl-[E2 ubiquitin-conjugating enzyme]-L-cysteine + [acceptor protein]-L-lysine = [E2 ubiquitin-conjugating enzyme]-L-cysteine + N(6)-ubiquitinyl-[acceptor protein]-L-lysine.</text>
        <dbReference type="EC" id="2.3.2.27"/>
    </reaction>
</comment>
<evidence type="ECO:0000256" key="7">
    <source>
        <dbReference type="ARBA" id="ARBA00022833"/>
    </source>
</evidence>
<keyword evidence="5 8" id="KW-0863">Zinc-finger</keyword>
<feature type="compositionally biased region" description="Polar residues" evidence="9">
    <location>
        <begin position="363"/>
        <end position="372"/>
    </location>
</feature>
<reference evidence="11" key="1">
    <citation type="journal article" date="2021" name="bioRxiv">
        <title>Whole Genome Assembly and Annotation of Northern Wild Rice, Zizania palustris L., Supports a Whole Genome Duplication in the Zizania Genus.</title>
        <authorList>
            <person name="Haas M."/>
            <person name="Kono T."/>
            <person name="Macchietto M."/>
            <person name="Millas R."/>
            <person name="McGilp L."/>
            <person name="Shao M."/>
            <person name="Duquette J."/>
            <person name="Hirsch C.N."/>
            <person name="Kimball J."/>
        </authorList>
    </citation>
    <scope>NUCLEOTIDE SEQUENCE</scope>
    <source>
        <tissue evidence="11">Fresh leaf tissue</tissue>
    </source>
</reference>
<feature type="compositionally biased region" description="Low complexity" evidence="9">
    <location>
        <begin position="154"/>
        <end position="168"/>
    </location>
</feature>
<feature type="compositionally biased region" description="Basic and acidic residues" evidence="9">
    <location>
        <begin position="113"/>
        <end position="128"/>
    </location>
</feature>
<dbReference type="PANTHER" id="PTHR22937">
    <property type="entry name" value="E3 UBIQUITIN-PROTEIN LIGASE RNF165"/>
    <property type="match status" value="1"/>
</dbReference>
<keyword evidence="12" id="KW-1185">Reference proteome</keyword>
<sequence length="557" mass="61856">MEEYSGRKSKTAIGFLRRGSGVATRNRSPEERTVQSSVGPGSATRFSPMNTRLSDNQERPRHLRDPFKPSSSMAMPGSSSKVPFRKFGEENRRQSLLAGVDIAESSSRKAGAKHLEGSKRIVMEDKSSDAQQTVPEGLATEQSQSVRPDPGVLDSSRSSDISAHSVDSLVRSSAQSSRTHRQKDKQLNLGQSGACSSSCTNAKPPCSHQGCTSASNFLPSGCSSDSVHSRRFDAMRKRASDGRSSSRSDGLSGPVSLGHSPPTYPATTGPRIRTTTTEQAVSQQTMRSRRRNFQDSAVSVRTRRPSPWDHRFRISEEREDDMFSQHDSAAGNQQSGQVHLSLEEASSENSLRPFSVEPPHAIYSSSRAGTNTCTARRRSSSFFEENPPQTFDDLLRERDGRRRVAIQGIAEVLFALDRIEQEAELSYEQLLMLETNLLLGAFASHDQHSDMRMDIDNMSYEELLALEERIGSVSTALSEEQFVKCLRRSTYRPVHTEANAHVVDDIKCSICQEEYMEGEEVGRLGCEHQYHVCCIHQWLRQKNWCPICKASADPSMS</sequence>
<dbReference type="EMBL" id="JAAALK010000287">
    <property type="protein sequence ID" value="KAG8058120.1"/>
    <property type="molecule type" value="Genomic_DNA"/>
</dbReference>
<feature type="compositionally biased region" description="Polar residues" evidence="9">
    <location>
        <begin position="129"/>
        <end position="146"/>
    </location>
</feature>
<feature type="compositionally biased region" description="Low complexity" evidence="9">
    <location>
        <begin position="69"/>
        <end position="80"/>
    </location>
</feature>
<feature type="region of interest" description="Disordered" evidence="9">
    <location>
        <begin position="1"/>
        <end position="88"/>
    </location>
</feature>
<dbReference type="FunFam" id="3.30.40.10:FF:000504">
    <property type="entry name" value="E3 ubiquitin-protein ligase arkadia"/>
    <property type="match status" value="1"/>
</dbReference>
<name>A0A8J5SN03_ZIZPA</name>
<evidence type="ECO:0000313" key="12">
    <source>
        <dbReference type="Proteomes" id="UP000729402"/>
    </source>
</evidence>
<keyword evidence="4" id="KW-0479">Metal-binding</keyword>
<dbReference type="EMBL" id="JAAALK010000287">
    <property type="protein sequence ID" value="KAG8058121.1"/>
    <property type="molecule type" value="Genomic_DNA"/>
</dbReference>
<evidence type="ECO:0000256" key="1">
    <source>
        <dbReference type="ARBA" id="ARBA00000900"/>
    </source>
</evidence>
<feature type="compositionally biased region" description="Basic and acidic residues" evidence="9">
    <location>
        <begin position="234"/>
        <end position="246"/>
    </location>
</feature>
<dbReference type="PANTHER" id="PTHR22937:SF136">
    <property type="entry name" value="RING-TYPE E3 UBIQUITIN TRANSFERASE"/>
    <property type="match status" value="1"/>
</dbReference>
<evidence type="ECO:0000256" key="8">
    <source>
        <dbReference type="PROSITE-ProRule" id="PRU00175"/>
    </source>
</evidence>
<feature type="compositionally biased region" description="Polar residues" evidence="9">
    <location>
        <begin position="188"/>
        <end position="201"/>
    </location>
</feature>
<feature type="compositionally biased region" description="Polar residues" evidence="9">
    <location>
        <begin position="34"/>
        <end position="54"/>
    </location>
</feature>
<evidence type="ECO:0000256" key="9">
    <source>
        <dbReference type="SAM" id="MobiDB-lite"/>
    </source>
</evidence>
<evidence type="ECO:0000259" key="10">
    <source>
        <dbReference type="PROSITE" id="PS50089"/>
    </source>
</evidence>
<feature type="region of interest" description="Disordered" evidence="9">
    <location>
        <begin position="234"/>
        <end position="304"/>
    </location>
</feature>
<feature type="compositionally biased region" description="Polar residues" evidence="9">
    <location>
        <begin position="325"/>
        <end position="338"/>
    </location>
</feature>
<dbReference type="Pfam" id="PF13639">
    <property type="entry name" value="zf-RING_2"/>
    <property type="match status" value="1"/>
</dbReference>
<dbReference type="SMART" id="SM00184">
    <property type="entry name" value="RING"/>
    <property type="match status" value="1"/>
</dbReference>
<keyword evidence="3" id="KW-0808">Transferase</keyword>
<dbReference type="Proteomes" id="UP000729402">
    <property type="component" value="Unassembled WGS sequence"/>
</dbReference>
<evidence type="ECO:0000256" key="5">
    <source>
        <dbReference type="ARBA" id="ARBA00022771"/>
    </source>
</evidence>
<feature type="compositionally biased region" description="Low complexity" evidence="9">
    <location>
        <begin position="267"/>
        <end position="277"/>
    </location>
</feature>
<accession>A0A8J5SN03</accession>
<organism evidence="11 12">
    <name type="scientific">Zizania palustris</name>
    <name type="common">Northern wild rice</name>
    <dbReference type="NCBI Taxonomy" id="103762"/>
    <lineage>
        <taxon>Eukaryota</taxon>
        <taxon>Viridiplantae</taxon>
        <taxon>Streptophyta</taxon>
        <taxon>Embryophyta</taxon>
        <taxon>Tracheophyta</taxon>
        <taxon>Spermatophyta</taxon>
        <taxon>Magnoliopsida</taxon>
        <taxon>Liliopsida</taxon>
        <taxon>Poales</taxon>
        <taxon>Poaceae</taxon>
        <taxon>BOP clade</taxon>
        <taxon>Oryzoideae</taxon>
        <taxon>Oryzeae</taxon>
        <taxon>Zizaniinae</taxon>
        <taxon>Zizania</taxon>
    </lineage>
</organism>
<evidence type="ECO:0000256" key="6">
    <source>
        <dbReference type="ARBA" id="ARBA00022786"/>
    </source>
</evidence>
<feature type="compositionally biased region" description="Basic and acidic residues" evidence="9">
    <location>
        <begin position="55"/>
        <end position="67"/>
    </location>
</feature>
<dbReference type="AlphaFoldDB" id="A0A8J5SN03"/>
<comment type="caution">
    <text evidence="11">The sequence shown here is derived from an EMBL/GenBank/DDBJ whole genome shotgun (WGS) entry which is preliminary data.</text>
</comment>
<evidence type="ECO:0000256" key="2">
    <source>
        <dbReference type="ARBA" id="ARBA00012483"/>
    </source>
</evidence>
<protein>
    <recommendedName>
        <fullName evidence="2">RING-type E3 ubiquitin transferase</fullName>
        <ecNumber evidence="2">2.3.2.27</ecNumber>
    </recommendedName>
</protein>
<dbReference type="GO" id="GO:0061630">
    <property type="term" value="F:ubiquitin protein ligase activity"/>
    <property type="evidence" value="ECO:0007669"/>
    <property type="project" value="UniProtKB-EC"/>
</dbReference>
<dbReference type="EMBL" id="JAAALK010000287">
    <property type="protein sequence ID" value="KAG8058119.1"/>
    <property type="molecule type" value="Genomic_DNA"/>
</dbReference>
<reference evidence="11" key="2">
    <citation type="submission" date="2021-02" db="EMBL/GenBank/DDBJ databases">
        <authorList>
            <person name="Kimball J.A."/>
            <person name="Haas M.W."/>
            <person name="Macchietto M."/>
            <person name="Kono T."/>
            <person name="Duquette J."/>
            <person name="Shao M."/>
        </authorList>
    </citation>
    <scope>NUCLEOTIDE SEQUENCE</scope>
    <source>
        <tissue evidence="11">Fresh leaf tissue</tissue>
    </source>
</reference>
<feature type="domain" description="RING-type" evidence="10">
    <location>
        <begin position="508"/>
        <end position="549"/>
    </location>
</feature>
<gene>
    <name evidence="11" type="ORF">GUJ93_ZPchr0002g24548</name>
</gene>
<dbReference type="EC" id="2.3.2.27" evidence="2"/>
<feature type="region of interest" description="Disordered" evidence="9">
    <location>
        <begin position="105"/>
        <end position="209"/>
    </location>
</feature>
<dbReference type="GO" id="GO:0008270">
    <property type="term" value="F:zinc ion binding"/>
    <property type="evidence" value="ECO:0007669"/>
    <property type="project" value="UniProtKB-KW"/>
</dbReference>
<feature type="region of interest" description="Disordered" evidence="9">
    <location>
        <begin position="319"/>
        <end position="372"/>
    </location>
</feature>
<dbReference type="InterPro" id="IPR045191">
    <property type="entry name" value="MBR1/2-like"/>
</dbReference>
<evidence type="ECO:0000256" key="4">
    <source>
        <dbReference type="ARBA" id="ARBA00022723"/>
    </source>
</evidence>
<proteinExistence type="predicted"/>
<keyword evidence="6" id="KW-0833">Ubl conjugation pathway</keyword>
<dbReference type="InterPro" id="IPR001841">
    <property type="entry name" value="Znf_RING"/>
</dbReference>
<evidence type="ECO:0000313" key="11">
    <source>
        <dbReference type="EMBL" id="KAG8058119.1"/>
    </source>
</evidence>